<name>A0ABT5JF38_RHOTP</name>
<evidence type="ECO:0000313" key="3">
    <source>
        <dbReference type="Proteomes" id="UP001165652"/>
    </source>
</evidence>
<dbReference type="Proteomes" id="UP001165652">
    <property type="component" value="Unassembled WGS sequence"/>
</dbReference>
<proteinExistence type="predicted"/>
<feature type="signal peptide" evidence="1">
    <location>
        <begin position="1"/>
        <end position="20"/>
    </location>
</feature>
<keyword evidence="3" id="KW-1185">Reference proteome</keyword>
<organism evidence="2 3">
    <name type="scientific">Rhodoplanes tepidamans</name>
    <name type="common">Rhodoplanes cryptolactis</name>
    <dbReference type="NCBI Taxonomy" id="200616"/>
    <lineage>
        <taxon>Bacteria</taxon>
        <taxon>Pseudomonadati</taxon>
        <taxon>Pseudomonadota</taxon>
        <taxon>Alphaproteobacteria</taxon>
        <taxon>Hyphomicrobiales</taxon>
        <taxon>Nitrobacteraceae</taxon>
        <taxon>Rhodoplanes</taxon>
    </lineage>
</organism>
<comment type="caution">
    <text evidence="2">The sequence shown here is derived from an EMBL/GenBank/DDBJ whole genome shotgun (WGS) entry which is preliminary data.</text>
</comment>
<evidence type="ECO:0000256" key="1">
    <source>
        <dbReference type="SAM" id="SignalP"/>
    </source>
</evidence>
<evidence type="ECO:0000313" key="2">
    <source>
        <dbReference type="EMBL" id="MDC7788281.1"/>
    </source>
</evidence>
<accession>A0ABT5JF38</accession>
<feature type="chain" id="PRO_5046783757" evidence="1">
    <location>
        <begin position="21"/>
        <end position="66"/>
    </location>
</feature>
<gene>
    <name evidence="2" type="ORF">PQJ73_21550</name>
</gene>
<keyword evidence="1" id="KW-0732">Signal</keyword>
<dbReference type="RefSeq" id="WP_272779119.1">
    <property type="nucleotide sequence ID" value="NZ_JAQQLI010000041.1"/>
</dbReference>
<dbReference type="EMBL" id="JAQQLI010000041">
    <property type="protein sequence ID" value="MDC7788281.1"/>
    <property type="molecule type" value="Genomic_DNA"/>
</dbReference>
<reference evidence="2" key="2">
    <citation type="submission" date="2023-02" db="EMBL/GenBank/DDBJ databases">
        <authorList>
            <person name="Rayyan A."/>
            <person name="Meyer T."/>
            <person name="Kyndt J.A."/>
        </authorList>
    </citation>
    <scope>NUCLEOTIDE SEQUENCE</scope>
    <source>
        <strain evidence="2">DSM 9987</strain>
    </source>
</reference>
<sequence>MLLASVAVLSMAALPSGARARFVCESTDGGGSSATATNSIACGNSATVSGISSAAFGGLLADLDAD</sequence>
<protein>
    <submittedName>
        <fullName evidence="2">Uncharacterized protein</fullName>
    </submittedName>
</protein>
<reference evidence="2" key="1">
    <citation type="journal article" date="2023" name="Microbiol Resour">
        <title>Genome Sequences of Rhodoplanes serenus and Two Thermotolerant Strains, Rhodoplanes tepidamans and 'Rhodoplanes cryptolactis,' Further Refine the Genus.</title>
        <authorList>
            <person name="Rayyan A.A."/>
            <person name="Kyndt J.A."/>
        </authorList>
    </citation>
    <scope>NUCLEOTIDE SEQUENCE</scope>
    <source>
        <strain evidence="2">DSM 9987</strain>
    </source>
</reference>